<proteinExistence type="predicted"/>
<evidence type="ECO:0000313" key="1">
    <source>
        <dbReference type="EMBL" id="KAI9904717.1"/>
    </source>
</evidence>
<gene>
    <name evidence="1" type="ORF">N3K66_001246</name>
</gene>
<sequence>MSYHELTSSLGDAFNVLADEVQGLNDRRTVLEHKLRFAHEQLQYLADKYAPANPEIAETLSKLQLPAHAGSERNEDDDSSVPLPRRNSPRSQHQLALLIRDGRRAASRLASIGEASKTTESTRDVFSSISDEDKTSMSTALEQDFTVEGKKGNLQCPFHNKAAMSAQDEAPTQAEGNASQVPNSHDPSDPICAAMYEESTQSATGTGKCPIRYMDQHSAEEIAHYVETHKHELPRSHEVCLRRYQHNEHQIKKLDSKYGNLVSMVEGLGQLHQPMLPEDAERERRPSQIEKASNERVQTWAKAITVTTDPDGDNEEAVETDDTRQSHFDRPLKEVRVGESPSRPWGIHVPAYDPPPHGIEQPFSPPPAPVRMPSPMPAGAHTPSGKAPGKCPFDHTKMAAMAGDAAPTPKAEQHSRATSHRPDGSPPPFHTMRDAGSHPAKPPTTTHMAQPSFINPEAAWGSSGHKLPPQMVFTGPVFIGYPVDQAMQLMNQFRAQNP</sequence>
<reference evidence="1" key="1">
    <citation type="submission" date="2022-10" db="EMBL/GenBank/DDBJ databases">
        <title>Complete Genome of Trichothecium roseum strain YXFP-22015, a Plant Pathogen Isolated from Citrus.</title>
        <authorList>
            <person name="Wang Y."/>
            <person name="Zhu L."/>
        </authorList>
    </citation>
    <scope>NUCLEOTIDE SEQUENCE</scope>
    <source>
        <strain evidence="1">YXFP-22015</strain>
    </source>
</reference>
<dbReference type="EMBL" id="CM047940">
    <property type="protein sequence ID" value="KAI9904717.1"/>
    <property type="molecule type" value="Genomic_DNA"/>
</dbReference>
<comment type="caution">
    <text evidence="1">The sequence shown here is derived from an EMBL/GenBank/DDBJ whole genome shotgun (WGS) entry which is preliminary data.</text>
</comment>
<organism evidence="1 2">
    <name type="scientific">Trichothecium roseum</name>
    <dbReference type="NCBI Taxonomy" id="47278"/>
    <lineage>
        <taxon>Eukaryota</taxon>
        <taxon>Fungi</taxon>
        <taxon>Dikarya</taxon>
        <taxon>Ascomycota</taxon>
        <taxon>Pezizomycotina</taxon>
        <taxon>Sordariomycetes</taxon>
        <taxon>Hypocreomycetidae</taxon>
        <taxon>Hypocreales</taxon>
        <taxon>Hypocreales incertae sedis</taxon>
        <taxon>Trichothecium</taxon>
    </lineage>
</organism>
<evidence type="ECO:0000313" key="2">
    <source>
        <dbReference type="Proteomes" id="UP001163324"/>
    </source>
</evidence>
<accession>A0ACC0VFP0</accession>
<dbReference type="Proteomes" id="UP001163324">
    <property type="component" value="Chromosome 1"/>
</dbReference>
<keyword evidence="2" id="KW-1185">Reference proteome</keyword>
<name>A0ACC0VFP0_9HYPO</name>
<protein>
    <submittedName>
        <fullName evidence="1">Uncharacterized protein</fullName>
    </submittedName>
</protein>